<feature type="transmembrane region" description="Helical" evidence="1">
    <location>
        <begin position="26"/>
        <end position="49"/>
    </location>
</feature>
<evidence type="ECO:0000256" key="1">
    <source>
        <dbReference type="SAM" id="Phobius"/>
    </source>
</evidence>
<reference evidence="3" key="2">
    <citation type="submission" date="2025-08" db="UniProtKB">
        <authorList>
            <consortium name="RefSeq"/>
        </authorList>
    </citation>
    <scope>IDENTIFICATION</scope>
    <source>
        <tissue evidence="3">Leaf</tissue>
    </source>
</reference>
<accession>A0ABM3QZA1</accession>
<proteinExistence type="predicted"/>
<protein>
    <submittedName>
        <fullName evidence="3">Uncharacterized protein</fullName>
    </submittedName>
</protein>
<keyword evidence="1" id="KW-1133">Transmembrane helix</keyword>
<organism evidence="2 3">
    <name type="scientific">Spinacia oleracea</name>
    <name type="common">Spinach</name>
    <dbReference type="NCBI Taxonomy" id="3562"/>
    <lineage>
        <taxon>Eukaryota</taxon>
        <taxon>Viridiplantae</taxon>
        <taxon>Streptophyta</taxon>
        <taxon>Embryophyta</taxon>
        <taxon>Tracheophyta</taxon>
        <taxon>Spermatophyta</taxon>
        <taxon>Magnoliopsida</taxon>
        <taxon>eudicotyledons</taxon>
        <taxon>Gunneridae</taxon>
        <taxon>Pentapetalae</taxon>
        <taxon>Caryophyllales</taxon>
        <taxon>Chenopodiaceae</taxon>
        <taxon>Chenopodioideae</taxon>
        <taxon>Anserineae</taxon>
        <taxon>Spinacia</taxon>
    </lineage>
</organism>
<sequence length="290" mass="32796">MWVCNLGYVNVYHCISYVGVIFTPKLCFIVLTYSGSVSMYIFFFFRFLFLSPNSSLFLSHFLFYIQIFSLHHQRSLLVSRRSSVAGRCSYLAGRRLPVAARSSSALLVAFRRRSKLAASSSPPPSIGKFNSIVASNSPPPSGGYISNRFFEISNDFSKSKSILINSNRNQISRFRNRFRYSPVTPSRGGSFLRWSQLSDLRMSVSDCWWPLAAAAARLSPTTLVASRRRRWWPLAAAAARKNSITVPCSLFLHHVPCFLQALLLDAPTFFDFSQFFDSKINLMGNFGKIL</sequence>
<keyword evidence="1" id="KW-0472">Membrane</keyword>
<dbReference type="RefSeq" id="XP_056688644.1">
    <property type="nucleotide sequence ID" value="XM_056832666.1"/>
</dbReference>
<name>A0ABM3QZA1_SPIOL</name>
<evidence type="ECO:0000313" key="3">
    <source>
        <dbReference type="RefSeq" id="XP_056688644.1"/>
    </source>
</evidence>
<evidence type="ECO:0000313" key="2">
    <source>
        <dbReference type="Proteomes" id="UP000813463"/>
    </source>
</evidence>
<keyword evidence="1" id="KW-0812">Transmembrane</keyword>
<reference evidence="2" key="1">
    <citation type="journal article" date="2021" name="Nat. Commun.">
        <title>Genomic analyses provide insights into spinach domestication and the genetic basis of agronomic traits.</title>
        <authorList>
            <person name="Cai X."/>
            <person name="Sun X."/>
            <person name="Xu C."/>
            <person name="Sun H."/>
            <person name="Wang X."/>
            <person name="Ge C."/>
            <person name="Zhang Z."/>
            <person name="Wang Q."/>
            <person name="Fei Z."/>
            <person name="Jiao C."/>
            <person name="Wang Q."/>
        </authorList>
    </citation>
    <scope>NUCLEOTIDE SEQUENCE [LARGE SCALE GENOMIC DNA]</scope>
    <source>
        <strain evidence="2">cv. Varoflay</strain>
    </source>
</reference>
<dbReference type="GeneID" id="110777743"/>
<dbReference type="Proteomes" id="UP000813463">
    <property type="component" value="Chromosome 6"/>
</dbReference>
<keyword evidence="2" id="KW-1185">Reference proteome</keyword>
<gene>
    <name evidence="3" type="primary">LOC110777743</name>
</gene>